<dbReference type="Pfam" id="PF03732">
    <property type="entry name" value="Retrotrans_gag"/>
    <property type="match status" value="1"/>
</dbReference>
<feature type="non-terminal residue" evidence="2">
    <location>
        <position position="197"/>
    </location>
</feature>
<evidence type="ECO:0000313" key="2">
    <source>
        <dbReference type="EMBL" id="PVU99276.1"/>
    </source>
</evidence>
<name>A0A2T9Z412_9FUNG</name>
<keyword evidence="3" id="KW-1185">Reference proteome</keyword>
<feature type="domain" description="Retrotransposon gag" evidence="1">
    <location>
        <begin position="114"/>
        <end position="189"/>
    </location>
</feature>
<evidence type="ECO:0000313" key="3">
    <source>
        <dbReference type="Proteomes" id="UP000245609"/>
    </source>
</evidence>
<evidence type="ECO:0000259" key="1">
    <source>
        <dbReference type="Pfam" id="PF03732"/>
    </source>
</evidence>
<dbReference type="AlphaFoldDB" id="A0A2T9Z412"/>
<dbReference type="OrthoDB" id="5531153at2759"/>
<dbReference type="EMBL" id="MBFS01002287">
    <property type="protein sequence ID" value="PVU99276.1"/>
    <property type="molecule type" value="Genomic_DNA"/>
</dbReference>
<dbReference type="InterPro" id="IPR005162">
    <property type="entry name" value="Retrotrans_gag_dom"/>
</dbReference>
<accession>A0A2T9Z412</accession>
<dbReference type="Proteomes" id="UP000245609">
    <property type="component" value="Unassembled WGS sequence"/>
</dbReference>
<protein>
    <recommendedName>
        <fullName evidence="1">Retrotransposon gag domain-containing protein</fullName>
    </recommendedName>
</protein>
<proteinExistence type="predicted"/>
<comment type="caution">
    <text evidence="2">The sequence shown here is derived from an EMBL/GenBank/DDBJ whole genome shotgun (WGS) entry which is preliminary data.</text>
</comment>
<reference evidence="2 3" key="1">
    <citation type="journal article" date="2018" name="MBio">
        <title>Comparative Genomics Reveals the Core Gene Toolbox for the Fungus-Insect Symbiosis.</title>
        <authorList>
            <person name="Wang Y."/>
            <person name="Stata M."/>
            <person name="Wang W."/>
            <person name="Stajich J.E."/>
            <person name="White M.M."/>
            <person name="Moncalvo J.M."/>
        </authorList>
    </citation>
    <scope>NUCLEOTIDE SEQUENCE [LARGE SCALE GENOMIC DNA]</scope>
    <source>
        <strain evidence="2 3">SC-DP-2</strain>
    </source>
</reference>
<sequence>MAKYPKYKFSVINTADTAAIAVEISKNPPTVKEIKVISSLVIKVETTYFLLSSSPGPDVENMRLQLNEMYDQYYITIDPIDQRARESVFNEEIIEKIGPSRFANDNVKICFVGSLLIGNALTWYRNAKAEHEQTRNIVFENIDLFFETLREVFDDPNYVSNARDLVSRMRQGRDSCLNYTTKFRNVALETGYNEIAK</sequence>
<dbReference type="STRING" id="133381.A0A2T9Z412"/>
<gene>
    <name evidence="2" type="ORF">BB560_005531</name>
</gene>
<organism evidence="2 3">
    <name type="scientific">Smittium megazygosporum</name>
    <dbReference type="NCBI Taxonomy" id="133381"/>
    <lineage>
        <taxon>Eukaryota</taxon>
        <taxon>Fungi</taxon>
        <taxon>Fungi incertae sedis</taxon>
        <taxon>Zoopagomycota</taxon>
        <taxon>Kickxellomycotina</taxon>
        <taxon>Harpellomycetes</taxon>
        <taxon>Harpellales</taxon>
        <taxon>Legeriomycetaceae</taxon>
        <taxon>Smittium</taxon>
    </lineage>
</organism>